<keyword evidence="4" id="KW-1185">Reference proteome</keyword>
<proteinExistence type="predicted"/>
<feature type="transmembrane region" description="Helical" evidence="2">
    <location>
        <begin position="239"/>
        <end position="263"/>
    </location>
</feature>
<dbReference type="Proteomes" id="UP000683925">
    <property type="component" value="Unassembled WGS sequence"/>
</dbReference>
<evidence type="ECO:0000256" key="2">
    <source>
        <dbReference type="SAM" id="Phobius"/>
    </source>
</evidence>
<dbReference type="OMA" id="TANRDQK"/>
<feature type="coiled-coil region" evidence="1">
    <location>
        <begin position="41"/>
        <end position="97"/>
    </location>
</feature>
<dbReference type="OrthoDB" id="10427766at2759"/>
<name>A0A8S1WBL7_PAROT</name>
<protein>
    <recommendedName>
        <fullName evidence="5">Transmembrane protein</fullName>
    </recommendedName>
</protein>
<comment type="caution">
    <text evidence="3">The sequence shown here is derived from an EMBL/GenBank/DDBJ whole genome shotgun (WGS) entry which is preliminary data.</text>
</comment>
<keyword evidence="2" id="KW-0472">Membrane</keyword>
<reference evidence="3" key="1">
    <citation type="submission" date="2021-01" db="EMBL/GenBank/DDBJ databases">
        <authorList>
            <consortium name="Genoscope - CEA"/>
            <person name="William W."/>
        </authorList>
    </citation>
    <scope>NUCLEOTIDE SEQUENCE</scope>
</reference>
<gene>
    <name evidence="3" type="ORF">POCTA_138.1.T0800244</name>
</gene>
<dbReference type="AlphaFoldDB" id="A0A8S1WBL7"/>
<evidence type="ECO:0000256" key="1">
    <source>
        <dbReference type="SAM" id="Coils"/>
    </source>
</evidence>
<evidence type="ECO:0000313" key="4">
    <source>
        <dbReference type="Proteomes" id="UP000683925"/>
    </source>
</evidence>
<evidence type="ECO:0008006" key="5">
    <source>
        <dbReference type="Google" id="ProtNLM"/>
    </source>
</evidence>
<evidence type="ECO:0000313" key="3">
    <source>
        <dbReference type="EMBL" id="CAD8183286.1"/>
    </source>
</evidence>
<accession>A0A8S1WBL7</accession>
<keyword evidence="2" id="KW-1133">Transmembrane helix</keyword>
<feature type="coiled-coil region" evidence="1">
    <location>
        <begin position="170"/>
        <end position="216"/>
    </location>
</feature>
<sequence>MSFDFEEFETSFETQKKMLDNRILQIQKQNETLMQYQSIKQDQLREIKQDMKLELQEIKQIIAALEDSANRDQKFQLKQLKQKVIKNEEQHKAIVKQLIKQSISEQFDRLSMQESQFLQDNQMAELQKSQTKLMVSSNSIPNSLPKDNEILIVPSKKQSGLSLSLKQPLLELENEQLQEKRDSNEKDTKEIEEQVVQQLNQEYIEYQNMIVEQENLEKYNQEIDQLVTFQKSDKKCFKYSIISAIVLIILGVLIFLIIHYFYIK</sequence>
<keyword evidence="2" id="KW-0812">Transmembrane</keyword>
<organism evidence="3 4">
    <name type="scientific">Paramecium octaurelia</name>
    <dbReference type="NCBI Taxonomy" id="43137"/>
    <lineage>
        <taxon>Eukaryota</taxon>
        <taxon>Sar</taxon>
        <taxon>Alveolata</taxon>
        <taxon>Ciliophora</taxon>
        <taxon>Intramacronucleata</taxon>
        <taxon>Oligohymenophorea</taxon>
        <taxon>Peniculida</taxon>
        <taxon>Parameciidae</taxon>
        <taxon>Paramecium</taxon>
    </lineage>
</organism>
<dbReference type="EMBL" id="CAJJDP010000079">
    <property type="protein sequence ID" value="CAD8183286.1"/>
    <property type="molecule type" value="Genomic_DNA"/>
</dbReference>
<keyword evidence="1" id="KW-0175">Coiled coil</keyword>